<feature type="region of interest" description="Disordered" evidence="2">
    <location>
        <begin position="25"/>
        <end position="50"/>
    </location>
</feature>
<comment type="subcellular location">
    <subcellularLocation>
        <location evidence="1">Membrane</location>
        <topology evidence="1">Multi-pass membrane protein</topology>
    </subcellularLocation>
</comment>
<evidence type="ECO:0000259" key="4">
    <source>
        <dbReference type="Pfam" id="PF14159"/>
    </source>
</evidence>
<gene>
    <name evidence="5" type="ORF">L3556_13555</name>
</gene>
<sequence>MSHEFENGPVEAEADVTPEVTTSEPAAFEVDSSPSGQLASMSESMPGGMTEEQLQQAREKLYWILTVFPEQVGAFFGEYKQPLTTLFIILATVPFVALAVAILEVINVIPFLAPTFQLVGFGYSSWFIYRYLLFADRRQEFSQTIDDYKTRILGDILNTSEGDQE</sequence>
<evidence type="ECO:0000256" key="1">
    <source>
        <dbReference type="ARBA" id="ARBA00004141"/>
    </source>
</evidence>
<keyword evidence="3" id="KW-1133">Transmembrane helix</keyword>
<dbReference type="PANTHER" id="PTHR33222">
    <property type="match status" value="1"/>
</dbReference>
<reference evidence="5" key="1">
    <citation type="journal article" date="2022" name="Genome Biol. Evol.">
        <title>A New Gene Family Diagnostic for Intracellular Biomineralization of Amorphous Ca Carbonates by Cyanobacteria.</title>
        <authorList>
            <person name="Benzerara K."/>
            <person name="Duprat E."/>
            <person name="Bitard-Feildel T."/>
            <person name="Caumes G."/>
            <person name="Cassier-Chauvat C."/>
            <person name="Chauvat F."/>
            <person name="Dezi M."/>
            <person name="Diop S.I."/>
            <person name="Gaschignard G."/>
            <person name="Gorgen S."/>
            <person name="Gugger M."/>
            <person name="Lopez-Garcia P."/>
            <person name="Millet M."/>
            <person name="Skouri-Panet F."/>
            <person name="Moreira D."/>
            <person name="Callebaut I."/>
        </authorList>
    </citation>
    <scope>NUCLEOTIDE SEQUENCE</scope>
    <source>
        <strain evidence="5">G9</strain>
    </source>
</reference>
<dbReference type="InterPro" id="IPR025564">
    <property type="entry name" value="CAAD_dom"/>
</dbReference>
<feature type="domain" description="Cyanobacterial aminoacyl-tRNA synthetase CAAD" evidence="4">
    <location>
        <begin position="70"/>
        <end position="154"/>
    </location>
</feature>
<feature type="transmembrane region" description="Helical" evidence="3">
    <location>
        <begin position="109"/>
        <end position="129"/>
    </location>
</feature>
<organism evidence="5 6">
    <name type="scientific">Candidatus Synechococcus calcipolaris G9</name>
    <dbReference type="NCBI Taxonomy" id="1497997"/>
    <lineage>
        <taxon>Bacteria</taxon>
        <taxon>Bacillati</taxon>
        <taxon>Cyanobacteriota</taxon>
        <taxon>Cyanophyceae</taxon>
        <taxon>Synechococcales</taxon>
        <taxon>Synechococcaceae</taxon>
        <taxon>Synechococcus</taxon>
    </lineage>
</organism>
<dbReference type="Proteomes" id="UP001154265">
    <property type="component" value="Unassembled WGS sequence"/>
</dbReference>
<feature type="compositionally biased region" description="Polar residues" evidence="2">
    <location>
        <begin position="32"/>
        <end position="43"/>
    </location>
</feature>
<dbReference type="Pfam" id="PF14159">
    <property type="entry name" value="CAAD"/>
    <property type="match status" value="1"/>
</dbReference>
<keyword evidence="3" id="KW-0472">Membrane</keyword>
<dbReference type="InterPro" id="IPR033344">
    <property type="entry name" value="CURT1"/>
</dbReference>
<keyword evidence="3" id="KW-0812">Transmembrane</keyword>
<accession>A0ABT6F255</accession>
<protein>
    <submittedName>
        <fullName evidence="5">CAAD domain-containing protein</fullName>
    </submittedName>
</protein>
<evidence type="ECO:0000313" key="6">
    <source>
        <dbReference type="Proteomes" id="UP001154265"/>
    </source>
</evidence>
<proteinExistence type="predicted"/>
<reference evidence="5" key="2">
    <citation type="submission" date="2022-01" db="EMBL/GenBank/DDBJ databases">
        <authorList>
            <person name="Zivanovic Y."/>
            <person name="Moreira D."/>
            <person name="Lopez-Garcia P."/>
        </authorList>
    </citation>
    <scope>NUCLEOTIDE SEQUENCE</scope>
    <source>
        <strain evidence="5">G9</strain>
    </source>
</reference>
<dbReference type="PANTHER" id="PTHR33222:SF4">
    <property type="entry name" value="PROTEIN CURVATURE THYLAKOID 1A, CHLOROPLASTIC"/>
    <property type="match status" value="1"/>
</dbReference>
<evidence type="ECO:0000256" key="3">
    <source>
        <dbReference type="SAM" id="Phobius"/>
    </source>
</evidence>
<evidence type="ECO:0000256" key="2">
    <source>
        <dbReference type="SAM" id="MobiDB-lite"/>
    </source>
</evidence>
<dbReference type="EMBL" id="JAKKUT010000006">
    <property type="protein sequence ID" value="MDG2991950.1"/>
    <property type="molecule type" value="Genomic_DNA"/>
</dbReference>
<name>A0ABT6F255_9SYNE</name>
<evidence type="ECO:0000313" key="5">
    <source>
        <dbReference type="EMBL" id="MDG2991950.1"/>
    </source>
</evidence>
<feature type="transmembrane region" description="Helical" evidence="3">
    <location>
        <begin position="83"/>
        <end position="103"/>
    </location>
</feature>
<keyword evidence="6" id="KW-1185">Reference proteome</keyword>
<comment type="caution">
    <text evidence="5">The sequence shown here is derived from an EMBL/GenBank/DDBJ whole genome shotgun (WGS) entry which is preliminary data.</text>
</comment>
<dbReference type="RefSeq" id="WP_277867880.1">
    <property type="nucleotide sequence ID" value="NZ_JAKKUT010000006.1"/>
</dbReference>